<evidence type="ECO:0000259" key="5">
    <source>
        <dbReference type="Pfam" id="PF00389"/>
    </source>
</evidence>
<name>A0A9W9XNV0_9EURO</name>
<dbReference type="CDD" id="cd12173">
    <property type="entry name" value="PGDH_4"/>
    <property type="match status" value="1"/>
</dbReference>
<dbReference type="GO" id="GO:0016616">
    <property type="term" value="F:oxidoreductase activity, acting on the CH-OH group of donors, NAD or NADP as acceptor"/>
    <property type="evidence" value="ECO:0007669"/>
    <property type="project" value="InterPro"/>
</dbReference>
<evidence type="ECO:0000256" key="1">
    <source>
        <dbReference type="ARBA" id="ARBA00005854"/>
    </source>
</evidence>
<dbReference type="Gene3D" id="3.40.50.720">
    <property type="entry name" value="NAD(P)-binding Rossmann-like Domain"/>
    <property type="match status" value="2"/>
</dbReference>
<evidence type="ECO:0000256" key="2">
    <source>
        <dbReference type="ARBA" id="ARBA00023002"/>
    </source>
</evidence>
<dbReference type="Pfam" id="PF19304">
    <property type="entry name" value="PGDH_inter"/>
    <property type="match status" value="1"/>
</dbReference>
<dbReference type="Pfam" id="PF02826">
    <property type="entry name" value="2-Hacid_dh_C"/>
    <property type="match status" value="1"/>
</dbReference>
<comment type="caution">
    <text evidence="8">The sequence shown here is derived from an EMBL/GenBank/DDBJ whole genome shotgun (WGS) entry which is preliminary data.</text>
</comment>
<keyword evidence="3" id="KW-0520">NAD</keyword>
<feature type="domain" description="D-isomer specific 2-hydroxyacid dehydrogenase NAD-binding" evidence="6">
    <location>
        <begin position="113"/>
        <end position="297"/>
    </location>
</feature>
<dbReference type="InterPro" id="IPR029009">
    <property type="entry name" value="ASB_dom_sf"/>
</dbReference>
<dbReference type="SUPFAM" id="SSF143548">
    <property type="entry name" value="Serine metabolism enzymes domain"/>
    <property type="match status" value="1"/>
</dbReference>
<dbReference type="Pfam" id="PF00389">
    <property type="entry name" value="2-Hacid_dh"/>
    <property type="match status" value="1"/>
</dbReference>
<dbReference type="SUPFAM" id="SSF51735">
    <property type="entry name" value="NAD(P)-binding Rossmann-fold domains"/>
    <property type="match status" value="1"/>
</dbReference>
<evidence type="ECO:0000256" key="4">
    <source>
        <dbReference type="SAM" id="MobiDB-lite"/>
    </source>
</evidence>
<evidence type="ECO:0000259" key="7">
    <source>
        <dbReference type="Pfam" id="PF19304"/>
    </source>
</evidence>
<dbReference type="Proteomes" id="UP001148312">
    <property type="component" value="Unassembled WGS sequence"/>
</dbReference>
<reference evidence="8" key="2">
    <citation type="journal article" date="2023" name="IMA Fungus">
        <title>Comparative genomic study of the Penicillium genus elucidates a diverse pangenome and 15 lateral gene transfer events.</title>
        <authorList>
            <person name="Petersen C."/>
            <person name="Sorensen T."/>
            <person name="Nielsen M.R."/>
            <person name="Sondergaard T.E."/>
            <person name="Sorensen J.L."/>
            <person name="Fitzpatrick D.A."/>
            <person name="Frisvad J.C."/>
            <person name="Nielsen K.L."/>
        </authorList>
    </citation>
    <scope>NUCLEOTIDE SEQUENCE</scope>
    <source>
        <strain evidence="8">IBT 30728</strain>
    </source>
</reference>
<dbReference type="InterPro" id="IPR006140">
    <property type="entry name" value="D-isomer_DH_NAD-bd"/>
</dbReference>
<sequence>MSSPQRKPQQVLVLGDIHESAVEYLGGFMTTVHPSQVLGEHELLRLVPDFDALIVRSDTKVTGALLRAGHKLKVVARAGVGVDNIDVQEATRLGIFVINEPAGNVAAAAEHTIALMMTLARQIHVANNHVKSGGWHRSRFEGVQVRGKVLGIVGFGKGKSLVVPWYFLVDQLAKGLGMRVIAYDPYIATHAAKEIERFDDLTMLLPQVDFLTIHAPLNESTKGIIGARELAKMKPGSRILNVSRGGTIDEGALLASLESGHLAGAALDVFGSEPPRADSTSAKLIAHMHVVATPHIGAITAEALETTSWLICQEVIDILVKGMPARNTVNAARSSIEEHDMIEPFVRLAEQMGMWYAQRFPRSVGRNMATTTFELRYRGCLGTIVNTKPLFAGFIRGLLGPRSGPHGRPVSVVNADIVARERGVVVREVLNCVPDGQTWHTDSVTLVARSSLSASTRIHGIVEPCDKCTEGFTPDMDKRQVPCHCCPTIVCLDRFKTQIVPDGNLLICEYEDEPAMIEMVEDFLSDMNIKANETTVYSVCPDLDLRQEMEINNSDEDDNVLDPTDQDESTDSDDDTPPPLGQMKLMVVKTDREVPARVAELLTVVHGLPDAYVLRF</sequence>
<accession>A0A9W9XNV0</accession>
<feature type="domain" description="D-3-phosphoglycerate dehydrogenase ASB" evidence="7">
    <location>
        <begin position="342"/>
        <end position="431"/>
    </location>
</feature>
<gene>
    <name evidence="8" type="ORF">N7539_000780</name>
</gene>
<dbReference type="RefSeq" id="XP_056794677.1">
    <property type="nucleotide sequence ID" value="XM_056930384.1"/>
</dbReference>
<dbReference type="InterPro" id="IPR006139">
    <property type="entry name" value="D-isomer_2_OHA_DH_cat_dom"/>
</dbReference>
<protein>
    <recommendedName>
        <fullName evidence="10">Phosphoglycerate dehydrogenase</fullName>
    </recommendedName>
</protein>
<dbReference type="InterPro" id="IPR045626">
    <property type="entry name" value="PGDH_ASB_dom"/>
</dbReference>
<dbReference type="GO" id="GO:0051287">
    <property type="term" value="F:NAD binding"/>
    <property type="evidence" value="ECO:0007669"/>
    <property type="project" value="InterPro"/>
</dbReference>
<dbReference type="EMBL" id="JAPWDQ010000001">
    <property type="protein sequence ID" value="KAJ5495664.1"/>
    <property type="molecule type" value="Genomic_DNA"/>
</dbReference>
<feature type="compositionally biased region" description="Acidic residues" evidence="4">
    <location>
        <begin position="553"/>
        <end position="576"/>
    </location>
</feature>
<dbReference type="InterPro" id="IPR050857">
    <property type="entry name" value="D-2-hydroxyacid_DH"/>
</dbReference>
<evidence type="ECO:0000259" key="6">
    <source>
        <dbReference type="Pfam" id="PF02826"/>
    </source>
</evidence>
<comment type="similarity">
    <text evidence="1">Belongs to the D-isomer specific 2-hydroxyacid dehydrogenase family.</text>
</comment>
<dbReference type="GeneID" id="81620633"/>
<dbReference type="PANTHER" id="PTHR42789:SF1">
    <property type="entry name" value="D-ISOMER SPECIFIC 2-HYDROXYACID DEHYDROGENASE FAMILY PROTEIN (AFU_ORTHOLOGUE AFUA_6G10090)"/>
    <property type="match status" value="1"/>
</dbReference>
<feature type="region of interest" description="Disordered" evidence="4">
    <location>
        <begin position="551"/>
        <end position="581"/>
    </location>
</feature>
<evidence type="ECO:0000313" key="9">
    <source>
        <dbReference type="Proteomes" id="UP001148312"/>
    </source>
</evidence>
<proteinExistence type="inferred from homology"/>
<dbReference type="PANTHER" id="PTHR42789">
    <property type="entry name" value="D-ISOMER SPECIFIC 2-HYDROXYACID DEHYDROGENASE FAMILY PROTEIN (AFU_ORTHOLOGUE AFUA_6G10090)"/>
    <property type="match status" value="1"/>
</dbReference>
<dbReference type="SUPFAM" id="SSF52283">
    <property type="entry name" value="Formate/glycerate dehydrogenase catalytic domain-like"/>
    <property type="match status" value="1"/>
</dbReference>
<keyword evidence="2" id="KW-0560">Oxidoreductase</keyword>
<dbReference type="InterPro" id="IPR036291">
    <property type="entry name" value="NAD(P)-bd_dom_sf"/>
</dbReference>
<organism evidence="8 9">
    <name type="scientific">Penicillium diatomitis</name>
    <dbReference type="NCBI Taxonomy" id="2819901"/>
    <lineage>
        <taxon>Eukaryota</taxon>
        <taxon>Fungi</taxon>
        <taxon>Dikarya</taxon>
        <taxon>Ascomycota</taxon>
        <taxon>Pezizomycotina</taxon>
        <taxon>Eurotiomycetes</taxon>
        <taxon>Eurotiomycetidae</taxon>
        <taxon>Eurotiales</taxon>
        <taxon>Aspergillaceae</taxon>
        <taxon>Penicillium</taxon>
    </lineage>
</organism>
<evidence type="ECO:0000313" key="8">
    <source>
        <dbReference type="EMBL" id="KAJ5495664.1"/>
    </source>
</evidence>
<feature type="domain" description="D-isomer specific 2-hydroxyacid dehydrogenase catalytic" evidence="5">
    <location>
        <begin position="11"/>
        <end position="330"/>
    </location>
</feature>
<reference evidence="8" key="1">
    <citation type="submission" date="2022-12" db="EMBL/GenBank/DDBJ databases">
        <authorList>
            <person name="Petersen C."/>
        </authorList>
    </citation>
    <scope>NUCLEOTIDE SEQUENCE</scope>
    <source>
        <strain evidence="8">IBT 30728</strain>
    </source>
</reference>
<dbReference type="Gene3D" id="3.30.1330.90">
    <property type="entry name" value="D-3-phosphoglycerate dehydrogenase, domain 3"/>
    <property type="match status" value="1"/>
</dbReference>
<keyword evidence="9" id="KW-1185">Reference proteome</keyword>
<evidence type="ECO:0000256" key="3">
    <source>
        <dbReference type="ARBA" id="ARBA00023027"/>
    </source>
</evidence>
<dbReference type="AlphaFoldDB" id="A0A9W9XNV0"/>
<evidence type="ECO:0008006" key="10">
    <source>
        <dbReference type="Google" id="ProtNLM"/>
    </source>
</evidence>